<keyword evidence="2" id="KW-1185">Reference proteome</keyword>
<gene>
    <name evidence="1" type="ORF">HPB50_009209</name>
</gene>
<sequence>MASGNKSNERSATSEDDASSSKSKGPRGTPDKTITHKVTFDITIGGKDAGRIVLGLYGKVAPKTVRNFITFAGEGYKGFKYEGIAFHRVIKQFMLQGGDVQKQEGCGSISIYGKCFDDETFVLKHEEPGTLSMANAGKNTNGAQFFITTVATPWLDGHHVVFGKVIDGMDVVRKVDNTKTDEDDAPLEPVVIKKSTVETLVPI</sequence>
<dbReference type="Proteomes" id="UP000821845">
    <property type="component" value="Chromosome 8"/>
</dbReference>
<proteinExistence type="predicted"/>
<comment type="caution">
    <text evidence="1">The sequence shown here is derived from an EMBL/GenBank/DDBJ whole genome shotgun (WGS) entry which is preliminary data.</text>
</comment>
<accession>A0ACB7RN35</accession>
<organism evidence="1 2">
    <name type="scientific">Hyalomma asiaticum</name>
    <name type="common">Tick</name>
    <dbReference type="NCBI Taxonomy" id="266040"/>
    <lineage>
        <taxon>Eukaryota</taxon>
        <taxon>Metazoa</taxon>
        <taxon>Ecdysozoa</taxon>
        <taxon>Arthropoda</taxon>
        <taxon>Chelicerata</taxon>
        <taxon>Arachnida</taxon>
        <taxon>Acari</taxon>
        <taxon>Parasitiformes</taxon>
        <taxon>Ixodida</taxon>
        <taxon>Ixodoidea</taxon>
        <taxon>Ixodidae</taxon>
        <taxon>Hyalomminae</taxon>
        <taxon>Hyalomma</taxon>
    </lineage>
</organism>
<evidence type="ECO:0000313" key="1">
    <source>
        <dbReference type="EMBL" id="KAH6923905.1"/>
    </source>
</evidence>
<dbReference type="EMBL" id="CM023488">
    <property type="protein sequence ID" value="KAH6923905.1"/>
    <property type="molecule type" value="Genomic_DNA"/>
</dbReference>
<protein>
    <submittedName>
        <fullName evidence="1">Uncharacterized protein</fullName>
    </submittedName>
</protein>
<name>A0ACB7RN35_HYAAI</name>
<evidence type="ECO:0000313" key="2">
    <source>
        <dbReference type="Proteomes" id="UP000821845"/>
    </source>
</evidence>
<reference evidence="1" key="1">
    <citation type="submission" date="2020-05" db="EMBL/GenBank/DDBJ databases">
        <title>Large-scale comparative analyses of tick genomes elucidate their genetic diversity and vector capacities.</title>
        <authorList>
            <person name="Jia N."/>
            <person name="Wang J."/>
            <person name="Shi W."/>
            <person name="Du L."/>
            <person name="Sun Y."/>
            <person name="Zhan W."/>
            <person name="Jiang J."/>
            <person name="Wang Q."/>
            <person name="Zhang B."/>
            <person name="Ji P."/>
            <person name="Sakyi L.B."/>
            <person name="Cui X."/>
            <person name="Yuan T."/>
            <person name="Jiang B."/>
            <person name="Yang W."/>
            <person name="Lam T.T.-Y."/>
            <person name="Chang Q."/>
            <person name="Ding S."/>
            <person name="Wang X."/>
            <person name="Zhu J."/>
            <person name="Ruan X."/>
            <person name="Zhao L."/>
            <person name="Wei J."/>
            <person name="Que T."/>
            <person name="Du C."/>
            <person name="Cheng J."/>
            <person name="Dai P."/>
            <person name="Han X."/>
            <person name="Huang E."/>
            <person name="Gao Y."/>
            <person name="Liu J."/>
            <person name="Shao H."/>
            <person name="Ye R."/>
            <person name="Li L."/>
            <person name="Wei W."/>
            <person name="Wang X."/>
            <person name="Wang C."/>
            <person name="Yang T."/>
            <person name="Huo Q."/>
            <person name="Li W."/>
            <person name="Guo W."/>
            <person name="Chen H."/>
            <person name="Zhou L."/>
            <person name="Ni X."/>
            <person name="Tian J."/>
            <person name="Zhou Y."/>
            <person name="Sheng Y."/>
            <person name="Liu T."/>
            <person name="Pan Y."/>
            <person name="Xia L."/>
            <person name="Li J."/>
            <person name="Zhao F."/>
            <person name="Cao W."/>
        </authorList>
    </citation>
    <scope>NUCLEOTIDE SEQUENCE</scope>
    <source>
        <strain evidence="1">Hyas-2018</strain>
    </source>
</reference>